<accession>A0A837ZY43</accession>
<evidence type="ECO:0000313" key="2">
    <source>
        <dbReference type="Proteomes" id="UP000582974"/>
    </source>
</evidence>
<protein>
    <submittedName>
        <fullName evidence="1">DUF3145 domain-containing protein</fullName>
    </submittedName>
</protein>
<evidence type="ECO:0000313" key="1">
    <source>
        <dbReference type="EMBL" id="MBA0125556.1"/>
    </source>
</evidence>
<gene>
    <name evidence="1" type="ORF">H0B56_08405</name>
</gene>
<dbReference type="Proteomes" id="UP000582974">
    <property type="component" value="Unassembled WGS sequence"/>
</dbReference>
<dbReference type="Pfam" id="PF11343">
    <property type="entry name" value="DUF3145"/>
    <property type="match status" value="1"/>
</dbReference>
<dbReference type="EMBL" id="JACCKD010000003">
    <property type="protein sequence ID" value="MBA0125556.1"/>
    <property type="molecule type" value="Genomic_DNA"/>
</dbReference>
<dbReference type="AlphaFoldDB" id="A0A837ZY43"/>
<proteinExistence type="predicted"/>
<keyword evidence="2" id="KW-1185">Reference proteome</keyword>
<dbReference type="InterPro" id="IPR021491">
    <property type="entry name" value="DUF3145"/>
</dbReference>
<name>A0A837ZY43_9PSEU</name>
<organism evidence="1 2">
    <name type="scientific">Haloechinothrix aidingensis</name>
    <dbReference type="NCBI Taxonomy" id="2752311"/>
    <lineage>
        <taxon>Bacteria</taxon>
        <taxon>Bacillati</taxon>
        <taxon>Actinomycetota</taxon>
        <taxon>Actinomycetes</taxon>
        <taxon>Pseudonocardiales</taxon>
        <taxon>Pseudonocardiaceae</taxon>
        <taxon>Haloechinothrix</taxon>
    </lineage>
</organism>
<sequence>MAYWSHKFRPSITRVAPSAPPLEFHAGSRGRRGRCSSSVSRFEQRRSAVSTRGSTRGVVYVHSSPSAVCPHVEWALSGVVGYRVNLRWTEQPAAPGQLRAECAWEAAPGTGAKLAAALKAWPMLRFEVTEEPSRGVDGERLCYVPGLGLWHGRTSANGDTVVGEDQLRSLVAASGSSEAVAHKVDEVLGGAWDEALEPFRYAGDGAPVAWLHRVG</sequence>
<comment type="caution">
    <text evidence="1">The sequence shown here is derived from an EMBL/GenBank/DDBJ whole genome shotgun (WGS) entry which is preliminary data.</text>
</comment>
<reference evidence="1 2" key="1">
    <citation type="submission" date="2020-07" db="EMBL/GenBank/DDBJ databases">
        <title>Genome of Haloechinothrix sp.</title>
        <authorList>
            <person name="Tang S.-K."/>
            <person name="Yang L."/>
            <person name="Zhu W.-Y."/>
        </authorList>
    </citation>
    <scope>NUCLEOTIDE SEQUENCE [LARGE SCALE GENOMIC DNA]</scope>
    <source>
        <strain evidence="1 2">YIM 98757</strain>
    </source>
</reference>